<reference evidence="5" key="1">
    <citation type="journal article" date="2020" name="Plant J.">
        <title>Transposons played a major role in the diversification between the closely related almond and peach genomes: results from the almond genome sequence.</title>
        <authorList>
            <person name="Alioto T."/>
            <person name="Alexiou K.G."/>
            <person name="Bardil A."/>
            <person name="Barteri F."/>
            <person name="Castanera R."/>
            <person name="Cruz F."/>
            <person name="Dhingra A."/>
            <person name="Duval H."/>
            <person name="Fernandez I Marti A."/>
            <person name="Frias L."/>
            <person name="Galan B."/>
            <person name="Garcia J.L."/>
            <person name="Howad W."/>
            <person name="Gomez-Garrido J."/>
            <person name="Gut M."/>
            <person name="Julca I."/>
            <person name="Morata J."/>
            <person name="Puigdomenech P."/>
            <person name="Ribeca P."/>
            <person name="Rubio Cabetas M.J."/>
            <person name="Vlasova A."/>
            <person name="Wirthensohn M."/>
            <person name="Garcia-Mas J."/>
            <person name="Gabaldon T."/>
            <person name="Casacuberta J.M."/>
            <person name="Arus P."/>
        </authorList>
    </citation>
    <scope>NUCLEOTIDE SEQUENCE [LARGE SCALE GENOMIC DNA]</scope>
    <source>
        <strain evidence="5">cv. Texas</strain>
    </source>
</reference>
<keyword evidence="1" id="KW-0863">Zinc-finger</keyword>
<evidence type="ECO:0000313" key="5">
    <source>
        <dbReference type="Proteomes" id="UP000327085"/>
    </source>
</evidence>
<dbReference type="AlphaFoldDB" id="A0A5E4GKX6"/>
<keyword evidence="1" id="KW-0479">Metal-binding</keyword>
<dbReference type="SMART" id="SM00343">
    <property type="entry name" value="ZnF_C2HC"/>
    <property type="match status" value="1"/>
</dbReference>
<dbReference type="Gramene" id="VVA40390">
    <property type="protein sequence ID" value="VVA40390"/>
    <property type="gene ID" value="Prudul26B035614"/>
</dbReference>
<dbReference type="EMBL" id="CABIKO010000973">
    <property type="protein sequence ID" value="VVA40390.1"/>
    <property type="molecule type" value="Genomic_DNA"/>
</dbReference>
<feature type="domain" description="CCHC-type" evidence="3">
    <location>
        <begin position="76"/>
        <end position="90"/>
    </location>
</feature>
<dbReference type="Gene3D" id="4.10.60.10">
    <property type="entry name" value="Zinc finger, CCHC-type"/>
    <property type="match status" value="1"/>
</dbReference>
<dbReference type="InterPro" id="IPR054722">
    <property type="entry name" value="PolX-like_BBD"/>
</dbReference>
<feature type="non-terminal residue" evidence="4">
    <location>
        <position position="1"/>
    </location>
</feature>
<dbReference type="OMA" id="ENGEWYV"/>
<sequence length="213" mass="23359">NTQGQNKNNAQSGSAKSQKSWKPNNKPWESRQKPQQAGTGQISNGSHSVQQDGVKPQCKVCSKFHYGECRYKGQSKCYKCDRFGHWARDCTANKGGQKANNASQVEVKGNLFFANCAISEKGENGEWYVDSGCSNHMTGKKELLIDINSKVTGKVQMPTGELVSIAGMGTLVLDTNSGSKYIREVMYLPGLRENLLSVGQMDEHGYHLVFGSS</sequence>
<name>A0A5E4GKX6_PRUDU</name>
<dbReference type="InParanoid" id="A0A5E4GKX6"/>
<evidence type="ECO:0000256" key="2">
    <source>
        <dbReference type="SAM" id="MobiDB-lite"/>
    </source>
</evidence>
<dbReference type="InterPro" id="IPR001878">
    <property type="entry name" value="Znf_CCHC"/>
</dbReference>
<dbReference type="SUPFAM" id="SSF57756">
    <property type="entry name" value="Retrovirus zinc finger-like domains"/>
    <property type="match status" value="1"/>
</dbReference>
<evidence type="ECO:0000256" key="1">
    <source>
        <dbReference type="PROSITE-ProRule" id="PRU00047"/>
    </source>
</evidence>
<dbReference type="PROSITE" id="PS50158">
    <property type="entry name" value="ZF_CCHC"/>
    <property type="match status" value="1"/>
</dbReference>
<dbReference type="Pfam" id="PF22936">
    <property type="entry name" value="Pol_BBD"/>
    <property type="match status" value="1"/>
</dbReference>
<organism evidence="4 5">
    <name type="scientific">Prunus dulcis</name>
    <name type="common">Almond</name>
    <name type="synonym">Amygdalus dulcis</name>
    <dbReference type="NCBI Taxonomy" id="3755"/>
    <lineage>
        <taxon>Eukaryota</taxon>
        <taxon>Viridiplantae</taxon>
        <taxon>Streptophyta</taxon>
        <taxon>Embryophyta</taxon>
        <taxon>Tracheophyta</taxon>
        <taxon>Spermatophyta</taxon>
        <taxon>Magnoliopsida</taxon>
        <taxon>eudicotyledons</taxon>
        <taxon>Gunneridae</taxon>
        <taxon>Pentapetalae</taxon>
        <taxon>rosids</taxon>
        <taxon>fabids</taxon>
        <taxon>Rosales</taxon>
        <taxon>Rosaceae</taxon>
        <taxon>Amygdaloideae</taxon>
        <taxon>Amygdaleae</taxon>
        <taxon>Prunus</taxon>
    </lineage>
</organism>
<feature type="region of interest" description="Disordered" evidence="2">
    <location>
        <begin position="1"/>
        <end position="52"/>
    </location>
</feature>
<dbReference type="GO" id="GO:0008270">
    <property type="term" value="F:zinc ion binding"/>
    <property type="evidence" value="ECO:0007669"/>
    <property type="project" value="UniProtKB-KW"/>
</dbReference>
<dbReference type="GO" id="GO:0003676">
    <property type="term" value="F:nucleic acid binding"/>
    <property type="evidence" value="ECO:0007669"/>
    <property type="project" value="InterPro"/>
</dbReference>
<feature type="compositionally biased region" description="Polar residues" evidence="2">
    <location>
        <begin position="33"/>
        <end position="51"/>
    </location>
</feature>
<accession>A0A5E4GKX6</accession>
<dbReference type="Pfam" id="PF00098">
    <property type="entry name" value="zf-CCHC"/>
    <property type="match status" value="1"/>
</dbReference>
<keyword evidence="1" id="KW-0862">Zinc</keyword>
<protein>
    <recommendedName>
        <fullName evidence="3">CCHC-type domain-containing protein</fullName>
    </recommendedName>
</protein>
<proteinExistence type="predicted"/>
<evidence type="ECO:0000259" key="3">
    <source>
        <dbReference type="PROSITE" id="PS50158"/>
    </source>
</evidence>
<evidence type="ECO:0000313" key="4">
    <source>
        <dbReference type="EMBL" id="VVA40390.1"/>
    </source>
</evidence>
<dbReference type="Proteomes" id="UP000327085">
    <property type="component" value="Unassembled WGS sequence"/>
</dbReference>
<dbReference type="InterPro" id="IPR036875">
    <property type="entry name" value="Znf_CCHC_sf"/>
</dbReference>
<feature type="compositionally biased region" description="Polar residues" evidence="2">
    <location>
        <begin position="1"/>
        <end position="23"/>
    </location>
</feature>
<feature type="non-terminal residue" evidence="4">
    <location>
        <position position="213"/>
    </location>
</feature>
<gene>
    <name evidence="4" type="ORF">ALMOND_2B035614</name>
</gene>